<proteinExistence type="predicted"/>
<organism evidence="1 2">
    <name type="scientific">Fonsecaea multimorphosa CBS 102226</name>
    <dbReference type="NCBI Taxonomy" id="1442371"/>
    <lineage>
        <taxon>Eukaryota</taxon>
        <taxon>Fungi</taxon>
        <taxon>Dikarya</taxon>
        <taxon>Ascomycota</taxon>
        <taxon>Pezizomycotina</taxon>
        <taxon>Eurotiomycetes</taxon>
        <taxon>Chaetothyriomycetidae</taxon>
        <taxon>Chaetothyriales</taxon>
        <taxon>Herpotrichiellaceae</taxon>
        <taxon>Fonsecaea</taxon>
    </lineage>
</organism>
<dbReference type="SUPFAM" id="SSF46785">
    <property type="entry name" value="Winged helix' DNA-binding domain"/>
    <property type="match status" value="1"/>
</dbReference>
<dbReference type="Gene3D" id="1.10.10.10">
    <property type="entry name" value="Winged helix-like DNA-binding domain superfamily/Winged helix DNA-binding domain"/>
    <property type="match status" value="1"/>
</dbReference>
<gene>
    <name evidence="1" type="ORF">Z520_09260</name>
</gene>
<sequence length="103" mass="11787">MSSSRSNSPAPSLLQQQFHTLLHSRTYPKTLCPSEVARSLSPSDLSALGVSHWRDLMPRLREMAFEARDRDEVDVLQRGELVSGERRMEDVTGPIRVRLRRKT</sequence>
<accession>A0A0D2GZK1</accession>
<dbReference type="OrthoDB" id="2563170at2759"/>
<evidence type="ECO:0000313" key="1">
    <source>
        <dbReference type="EMBL" id="KIX94950.1"/>
    </source>
</evidence>
<keyword evidence="2" id="KW-1185">Reference proteome</keyword>
<name>A0A0D2GZK1_9EURO</name>
<dbReference type="InterPro" id="IPR021660">
    <property type="entry name" value="DUF3253"/>
</dbReference>
<dbReference type="InterPro" id="IPR036388">
    <property type="entry name" value="WH-like_DNA-bd_sf"/>
</dbReference>
<evidence type="ECO:0000313" key="2">
    <source>
        <dbReference type="Proteomes" id="UP000053411"/>
    </source>
</evidence>
<dbReference type="Proteomes" id="UP000053411">
    <property type="component" value="Unassembled WGS sequence"/>
</dbReference>
<dbReference type="RefSeq" id="XP_016629073.1">
    <property type="nucleotide sequence ID" value="XM_016779754.1"/>
</dbReference>
<reference evidence="1 2" key="1">
    <citation type="submission" date="2015-01" db="EMBL/GenBank/DDBJ databases">
        <title>The Genome Sequence of Fonsecaea multimorphosa CBS 102226.</title>
        <authorList>
            <consortium name="The Broad Institute Genomics Platform"/>
            <person name="Cuomo C."/>
            <person name="de Hoog S."/>
            <person name="Gorbushina A."/>
            <person name="Stielow B."/>
            <person name="Teixiera M."/>
            <person name="Abouelleil A."/>
            <person name="Chapman S.B."/>
            <person name="Priest M."/>
            <person name="Young S.K."/>
            <person name="Wortman J."/>
            <person name="Nusbaum C."/>
            <person name="Birren B."/>
        </authorList>
    </citation>
    <scope>NUCLEOTIDE SEQUENCE [LARGE SCALE GENOMIC DNA]</scope>
    <source>
        <strain evidence="1 2">CBS 102226</strain>
    </source>
</reference>
<dbReference type="GeneID" id="27715006"/>
<protein>
    <submittedName>
        <fullName evidence="1">Uncharacterized protein</fullName>
    </submittedName>
</protein>
<dbReference type="AlphaFoldDB" id="A0A0D2GZK1"/>
<dbReference type="EMBL" id="KN848084">
    <property type="protein sequence ID" value="KIX94950.1"/>
    <property type="molecule type" value="Genomic_DNA"/>
</dbReference>
<dbReference type="Pfam" id="PF11625">
    <property type="entry name" value="DUF3253"/>
    <property type="match status" value="1"/>
</dbReference>
<dbReference type="VEuPathDB" id="FungiDB:Z520_09260"/>
<dbReference type="InterPro" id="IPR036390">
    <property type="entry name" value="WH_DNA-bd_sf"/>
</dbReference>